<dbReference type="Gene3D" id="3.40.50.11860">
    <property type="entry name" value="Diphthamide synthesis DPH1/DPH2 domain 3"/>
    <property type="match status" value="1"/>
</dbReference>
<dbReference type="FunFam" id="3.40.50.11840:FF:000002">
    <property type="entry name" value="2-(3-amino-3-carboxypropyl)histidine synthase subunit 2"/>
    <property type="match status" value="1"/>
</dbReference>
<dbReference type="GO" id="GO:0046872">
    <property type="term" value="F:metal ion binding"/>
    <property type="evidence" value="ECO:0007669"/>
    <property type="project" value="UniProtKB-KW"/>
</dbReference>
<dbReference type="NCBIfam" id="TIGR00322">
    <property type="entry name" value="diphth2_R"/>
    <property type="match status" value="1"/>
</dbReference>
<protein>
    <recommendedName>
        <fullName evidence="4 10">2-(3-amino-3-carboxypropyl)histidine synthase subunit 2</fullName>
    </recommendedName>
</protein>
<dbReference type="SFLD" id="SFLDG01121">
    <property type="entry name" value="Diphthamide_biosynthesis"/>
    <property type="match status" value="1"/>
</dbReference>
<organism evidence="13">
    <name type="scientific">Laccaria bicolor (strain S238N-H82 / ATCC MYA-4686)</name>
    <name type="common">Bicoloured deceiver</name>
    <name type="synonym">Laccaria laccata var. bicolor</name>
    <dbReference type="NCBI Taxonomy" id="486041"/>
    <lineage>
        <taxon>Eukaryota</taxon>
        <taxon>Fungi</taxon>
        <taxon>Dikarya</taxon>
        <taxon>Basidiomycota</taxon>
        <taxon>Agaricomycotina</taxon>
        <taxon>Agaricomycetes</taxon>
        <taxon>Agaricomycetidae</taxon>
        <taxon>Agaricales</taxon>
        <taxon>Agaricineae</taxon>
        <taxon>Hydnangiaceae</taxon>
        <taxon>Laccaria</taxon>
    </lineage>
</organism>
<evidence type="ECO:0000256" key="4">
    <source>
        <dbReference type="ARBA" id="ARBA00021914"/>
    </source>
</evidence>
<evidence type="ECO:0000256" key="9">
    <source>
        <dbReference type="ARBA" id="ARBA00054092"/>
    </source>
</evidence>
<evidence type="ECO:0000256" key="10">
    <source>
        <dbReference type="RuleBase" id="RU364133"/>
    </source>
</evidence>
<reference evidence="12 13" key="1">
    <citation type="journal article" date="2008" name="Nature">
        <title>The genome of Laccaria bicolor provides insights into mycorrhizal symbiosis.</title>
        <authorList>
            <person name="Martin F."/>
            <person name="Aerts A."/>
            <person name="Ahren D."/>
            <person name="Brun A."/>
            <person name="Danchin E.G.J."/>
            <person name="Duchaussoy F."/>
            <person name="Gibon J."/>
            <person name="Kohler A."/>
            <person name="Lindquist E."/>
            <person name="Pereda V."/>
            <person name="Salamov A."/>
            <person name="Shapiro H.J."/>
            <person name="Wuyts J."/>
            <person name="Blaudez D."/>
            <person name="Buee M."/>
            <person name="Brokstein P."/>
            <person name="Canbaeck B."/>
            <person name="Cohen D."/>
            <person name="Courty P.E."/>
            <person name="Coutinho P.M."/>
            <person name="Delaruelle C."/>
            <person name="Detter J.C."/>
            <person name="Deveau A."/>
            <person name="DiFazio S."/>
            <person name="Duplessis S."/>
            <person name="Fraissinet-Tachet L."/>
            <person name="Lucic E."/>
            <person name="Frey-Klett P."/>
            <person name="Fourrey C."/>
            <person name="Feussner I."/>
            <person name="Gay G."/>
            <person name="Grimwood J."/>
            <person name="Hoegger P.J."/>
            <person name="Jain P."/>
            <person name="Kilaru S."/>
            <person name="Labbe J."/>
            <person name="Lin Y.C."/>
            <person name="Legue V."/>
            <person name="Le Tacon F."/>
            <person name="Marmeisse R."/>
            <person name="Melayah D."/>
            <person name="Montanini B."/>
            <person name="Muratet M."/>
            <person name="Nehls U."/>
            <person name="Niculita-Hirzel H."/>
            <person name="Oudot-Le Secq M.P."/>
            <person name="Peter M."/>
            <person name="Quesneville H."/>
            <person name="Rajashekar B."/>
            <person name="Reich M."/>
            <person name="Rouhier N."/>
            <person name="Schmutz J."/>
            <person name="Yin T."/>
            <person name="Chalot M."/>
            <person name="Henrissat B."/>
            <person name="Kuees U."/>
            <person name="Lucas S."/>
            <person name="Van de Peer Y."/>
            <person name="Podila G.K."/>
            <person name="Polle A."/>
            <person name="Pukkila P.J."/>
            <person name="Richardson P.M."/>
            <person name="Rouze P."/>
            <person name="Sanders I.R."/>
            <person name="Stajich J.E."/>
            <person name="Tunlid A."/>
            <person name="Tuskan G."/>
            <person name="Grigoriev I.V."/>
        </authorList>
    </citation>
    <scope>NUCLEOTIDE SEQUENCE [LARGE SCALE GENOMIC DNA]</scope>
    <source>
        <strain evidence="13">S238N-H82 / ATCC MYA-4686</strain>
    </source>
</reference>
<evidence type="ECO:0000313" key="13">
    <source>
        <dbReference type="Proteomes" id="UP000001194"/>
    </source>
</evidence>
<dbReference type="InterPro" id="IPR010014">
    <property type="entry name" value="DHP2"/>
</dbReference>
<dbReference type="KEGG" id="lbc:LACBIDRAFT_309380"/>
<comment type="function">
    <text evidence="10">Required for the first step of diphthamide biosynthesis, a post-translational modification of histidine which occurs in elongation factor 2. DPH1 and DPH2 transfer a 3-amino-3-carboxypropyl (ACP) group from S-adenosyl-L-methionine (SAM) to a histidine residue, the reaction is assisted by a reduction system comprising DPH3 and a NADH-dependent reductase. Facilitates the reduction of the catalytic iron-sulfur cluster found in the DPH1 subunit.</text>
</comment>
<dbReference type="InterPro" id="IPR042263">
    <property type="entry name" value="DPH1/DPH2_1"/>
</dbReference>
<evidence type="ECO:0000256" key="3">
    <source>
        <dbReference type="ARBA" id="ARBA00006179"/>
    </source>
</evidence>
<evidence type="ECO:0000313" key="12">
    <source>
        <dbReference type="EMBL" id="EDR02497.1"/>
    </source>
</evidence>
<evidence type="ECO:0000256" key="5">
    <source>
        <dbReference type="ARBA" id="ARBA00022723"/>
    </source>
</evidence>
<dbReference type="UniPathway" id="UPA00559"/>
<dbReference type="InParanoid" id="B0DS67"/>
<dbReference type="Gene3D" id="3.40.50.11840">
    <property type="entry name" value="Diphthamide synthesis DPH1/DPH2 domain 1"/>
    <property type="match status" value="1"/>
</dbReference>
<dbReference type="InterPro" id="IPR016435">
    <property type="entry name" value="DPH1/DPH2"/>
</dbReference>
<evidence type="ECO:0000256" key="1">
    <source>
        <dbReference type="ARBA" id="ARBA00001966"/>
    </source>
</evidence>
<dbReference type="FunFam" id="3.40.50.11860:FF:000001">
    <property type="entry name" value="2-(3-amino-3-carboxypropyl)histidine synthase subunit 2"/>
    <property type="match status" value="1"/>
</dbReference>
<dbReference type="GO" id="GO:0017183">
    <property type="term" value="P:protein histidyl modification to diphthamide"/>
    <property type="evidence" value="ECO:0007669"/>
    <property type="project" value="UniProtKB-UniPathway"/>
</dbReference>
<dbReference type="AlphaFoldDB" id="B0DS67"/>
<dbReference type="GO" id="GO:0090560">
    <property type="term" value="F:2-(3-amino-3-carboxypropyl)histidine synthase activity"/>
    <property type="evidence" value="ECO:0007669"/>
    <property type="project" value="InterPro"/>
</dbReference>
<keyword evidence="10" id="KW-0963">Cytoplasm</keyword>
<dbReference type="RefSeq" id="XP_001886860.1">
    <property type="nucleotide sequence ID" value="XM_001886825.1"/>
</dbReference>
<keyword evidence="13" id="KW-1185">Reference proteome</keyword>
<keyword evidence="5 10" id="KW-0479">Metal-binding</keyword>
<dbReference type="PANTHER" id="PTHR10762">
    <property type="entry name" value="DIPHTHAMIDE BIOSYNTHESIS PROTEIN"/>
    <property type="match status" value="1"/>
</dbReference>
<comment type="similarity">
    <text evidence="3 10">Belongs to the DPH1/DPH2 family. DPH2 subfamily.</text>
</comment>
<evidence type="ECO:0000256" key="8">
    <source>
        <dbReference type="ARBA" id="ARBA00034128"/>
    </source>
</evidence>
<comment type="subcellular location">
    <subcellularLocation>
        <location evidence="10">Cytoplasm</location>
    </subcellularLocation>
</comment>
<dbReference type="SFLD" id="SFLDF00408">
    <property type="entry name" value="Diphthamide_biosynthesis_famil"/>
    <property type="match status" value="1"/>
</dbReference>
<sequence length="496" mass="55072">MSSEHTAFSASGEDVITRVIDVQTEEVPFNDELFDEFYEITRTAEEIIKGDYKRIALQFPDELLHDSVPIFRRLKPILGAGRDLYVLADTSYGSCCVDEVAAQHVDADAMVHYGHACLSQTSRLPVIYIFGRQDLDVDLCVERLMEAFDSSNRVEGRQTVLLRYDVSYAHLAGEVQSQLRKALEPRQIPLLHHEIPVKAAPVSGSPAKAVPADVPPEHTTVFYIGKESLALTNLLMTSSLSDVYSYNPTSQTARLESSRTNRLLMRRYAVVQKARDADIFGILVGTLGVASYLPLIKHLRTLLAKHQKKSYTISVGKLNPAKLANFMEIGCFVLVACPENSLVEAKDFLRPIVTPYELEVALQAEQSWTGRYVLDFEKLLADYVQLDGVVSGAEEDESEDPDQPVFSLITGSYRHPKRYGAKPSNFGSASENSAAVILRNQDNSLTKLADSAAGQFLQQRSYQGLEVRLGEDAPSILEQGRSGIARGYQDDHLQPE</sequence>
<dbReference type="STRING" id="486041.B0DS67"/>
<dbReference type="SFLD" id="SFLDS00032">
    <property type="entry name" value="Radical_SAM_3-amino-3-carboxyp"/>
    <property type="match status" value="1"/>
</dbReference>
<dbReference type="GeneID" id="6082568"/>
<dbReference type="OrthoDB" id="449241at2759"/>
<dbReference type="PANTHER" id="PTHR10762:SF2">
    <property type="entry name" value="2-(3-AMINO-3-CARBOXYPROPYL)HISTIDINE SYNTHASE SUBUNIT 2"/>
    <property type="match status" value="1"/>
</dbReference>
<comment type="cofactor">
    <cofactor evidence="1">
        <name>[4Fe-4S] cluster</name>
        <dbReference type="ChEBI" id="CHEBI:49883"/>
    </cofactor>
</comment>
<gene>
    <name evidence="12" type="ORF">LACBIDRAFT_309380</name>
</gene>
<keyword evidence="6 10" id="KW-0408">Iron</keyword>
<dbReference type="GO" id="GO:0005737">
    <property type="term" value="C:cytoplasm"/>
    <property type="evidence" value="ECO:0007669"/>
    <property type="project" value="UniProtKB-SubCell"/>
</dbReference>
<keyword evidence="7 10" id="KW-0411">Iron-sulfur</keyword>
<evidence type="ECO:0000256" key="6">
    <source>
        <dbReference type="ARBA" id="ARBA00023004"/>
    </source>
</evidence>
<comment type="subunit">
    <text evidence="8">Component of the 2-(3-amino-3-carboxypropyl)histidine synthase complex composed of DPH1, DPH2, DPH3 and a NADH-dependent reductase, predominantly CBR1.</text>
</comment>
<dbReference type="NCBIfam" id="TIGR00272">
    <property type="entry name" value="DPH2"/>
    <property type="match status" value="1"/>
</dbReference>
<accession>B0DS67</accession>
<comment type="function">
    <text evidence="9">Required for the first step of diphthamide biosynthesis, a post-translational modification of histidine which occurs in elongation factor 2. DPH1 and DPH2 transfer a 3-amino-3-carboxypropyl (ACP) group from S-adenosyl-L-methionine (SAM) to a histidine residue, the reaction is assisted by a reduction system comprising DPH3 and a NADH-dependent reductase, predominantly CBR1. Facilitates the reduction of the catalytic iron-sulfur cluster found in the DPH1 subunit.</text>
</comment>
<dbReference type="Pfam" id="PF01866">
    <property type="entry name" value="Diphthamide_syn"/>
    <property type="match status" value="1"/>
</dbReference>
<dbReference type="GO" id="GO:0051536">
    <property type="term" value="F:iron-sulfur cluster binding"/>
    <property type="evidence" value="ECO:0007669"/>
    <property type="project" value="UniProtKB-KW"/>
</dbReference>
<comment type="pathway">
    <text evidence="2 10">Protein modification; peptidyl-diphthamide biosynthesis.</text>
</comment>
<dbReference type="InterPro" id="IPR042265">
    <property type="entry name" value="DPH1/DPH2_3"/>
</dbReference>
<evidence type="ECO:0000256" key="7">
    <source>
        <dbReference type="ARBA" id="ARBA00023014"/>
    </source>
</evidence>
<dbReference type="HOGENOM" id="CLU_015210_1_0_1"/>
<dbReference type="FunCoup" id="B0DS67">
    <property type="interactions" value="660"/>
</dbReference>
<evidence type="ECO:0000256" key="11">
    <source>
        <dbReference type="SAM" id="MobiDB-lite"/>
    </source>
</evidence>
<feature type="region of interest" description="Disordered" evidence="11">
    <location>
        <begin position="472"/>
        <end position="496"/>
    </location>
</feature>
<dbReference type="Proteomes" id="UP000001194">
    <property type="component" value="Unassembled WGS sequence"/>
</dbReference>
<proteinExistence type="inferred from homology"/>
<dbReference type="EMBL" id="DS547130">
    <property type="protein sequence ID" value="EDR02497.1"/>
    <property type="molecule type" value="Genomic_DNA"/>
</dbReference>
<evidence type="ECO:0000256" key="2">
    <source>
        <dbReference type="ARBA" id="ARBA00005156"/>
    </source>
</evidence>
<name>B0DS67_LACBS</name>